<dbReference type="Proteomes" id="UP000867745">
    <property type="component" value="Unassembled WGS sequence"/>
</dbReference>
<gene>
    <name evidence="2" type="ORF">JAW44_002504</name>
</gene>
<proteinExistence type="predicted"/>
<evidence type="ECO:0000313" key="2">
    <source>
        <dbReference type="EMBL" id="HAT7592748.1"/>
    </source>
</evidence>
<reference evidence="2" key="2">
    <citation type="submission" date="2020-11" db="EMBL/GenBank/DDBJ databases">
        <authorList>
            <consortium name="NCBI Pathogen Detection Project"/>
        </authorList>
    </citation>
    <scope>NUCLEOTIDE SEQUENCE</scope>
    <source>
        <strain evidence="2">RS189</strain>
    </source>
</reference>
<accession>A0AA37Z9R7</accession>
<dbReference type="AlphaFoldDB" id="A0AA37Z9R7"/>
<evidence type="ECO:0000256" key="1">
    <source>
        <dbReference type="SAM" id="MobiDB-lite"/>
    </source>
</evidence>
<protein>
    <submittedName>
        <fullName evidence="2">Uncharacterized protein</fullName>
    </submittedName>
</protein>
<evidence type="ECO:0000313" key="3">
    <source>
        <dbReference type="Proteomes" id="UP000867745"/>
    </source>
</evidence>
<dbReference type="EMBL" id="DACUGV010000003">
    <property type="protein sequence ID" value="HAT7592748.1"/>
    <property type="molecule type" value="Genomic_DNA"/>
</dbReference>
<reference evidence="2" key="1">
    <citation type="journal article" date="2018" name="Genome Biol.">
        <title>SKESA: strategic k-mer extension for scrupulous assemblies.</title>
        <authorList>
            <person name="Souvorov A."/>
            <person name="Agarwala R."/>
            <person name="Lipman D.J."/>
        </authorList>
    </citation>
    <scope>NUCLEOTIDE SEQUENCE</scope>
    <source>
        <strain evidence="2">RS189</strain>
    </source>
</reference>
<comment type="caution">
    <text evidence="2">The sequence shown here is derived from an EMBL/GenBank/DDBJ whole genome shotgun (WGS) entry which is preliminary data.</text>
</comment>
<feature type="region of interest" description="Disordered" evidence="1">
    <location>
        <begin position="26"/>
        <end position="47"/>
    </location>
</feature>
<name>A0AA37Z9R7_9ENTR</name>
<organism evidence="2 3">
    <name type="scientific">Citrobacter werkmanii</name>
    <dbReference type="NCBI Taxonomy" id="67827"/>
    <lineage>
        <taxon>Bacteria</taxon>
        <taxon>Pseudomonadati</taxon>
        <taxon>Pseudomonadota</taxon>
        <taxon>Gammaproteobacteria</taxon>
        <taxon>Enterobacterales</taxon>
        <taxon>Enterobacteriaceae</taxon>
        <taxon>Citrobacter</taxon>
        <taxon>Citrobacter freundii complex</taxon>
    </lineage>
</organism>
<sequence>MKAMISVATNIFADVVYFMIFSGQKGPGAGPGKRDNGAVLSHPIASS</sequence>